<reference evidence="8 9" key="1">
    <citation type="submission" date="2015-12" db="EMBL/GenBank/DDBJ databases">
        <title>The genome of Folsomia candida.</title>
        <authorList>
            <person name="Faddeeva A."/>
            <person name="Derks M.F."/>
            <person name="Anvar Y."/>
            <person name="Smit S."/>
            <person name="Van Straalen N."/>
            <person name="Roelofs D."/>
        </authorList>
    </citation>
    <scope>NUCLEOTIDE SEQUENCE [LARGE SCALE GENOMIC DNA]</scope>
    <source>
        <strain evidence="8 9">VU population</strain>
        <tissue evidence="8">Whole body</tissue>
    </source>
</reference>
<evidence type="ECO:0000313" key="8">
    <source>
        <dbReference type="EMBL" id="OXA57531.1"/>
    </source>
</evidence>
<dbReference type="GO" id="GO:0012505">
    <property type="term" value="C:endomembrane system"/>
    <property type="evidence" value="ECO:0007669"/>
    <property type="project" value="UniProtKB-SubCell"/>
</dbReference>
<dbReference type="OMA" id="SEWCLAF"/>
<sequence length="216" mass="24365">FGVVYIRYKQVELYYKLKYNQPGSKINFVAYIAGLLSILGVSVVANFQETNLLVVHVIGASLVFLCGTVWSCLQAYLSFKLLPDFSTRVIAYTRSVLSMITIVLCILFLITGTLSFFQYNGSLSGRDMLTWAKADRGTLRGIAVTIEWIMSSLFFGVFITTFIPEYRKLRFRGAEILFTTQTQECKTTEKLVVMPETNLTSEDYILSISTVDTIAE</sequence>
<proteinExistence type="inferred from homology"/>
<gene>
    <name evidence="8" type="ORF">Fcan01_07163</name>
</gene>
<accession>A0A226ELC0</accession>
<dbReference type="EMBL" id="LNIX01000003">
    <property type="protein sequence ID" value="OXA57531.1"/>
    <property type="molecule type" value="Genomic_DNA"/>
</dbReference>
<evidence type="ECO:0000256" key="6">
    <source>
        <dbReference type="SAM" id="Phobius"/>
    </source>
</evidence>
<keyword evidence="5 6" id="KW-0472">Membrane</keyword>
<feature type="transmembrane region" description="Helical" evidence="6">
    <location>
        <begin position="53"/>
        <end position="76"/>
    </location>
</feature>
<dbReference type="OrthoDB" id="191706at2759"/>
<keyword evidence="3 6" id="KW-0812">Transmembrane</keyword>
<comment type="caution">
    <text evidence="8">The sequence shown here is derived from an EMBL/GenBank/DDBJ whole genome shotgun (WGS) entry which is preliminary data.</text>
</comment>
<dbReference type="InterPro" id="IPR019402">
    <property type="entry name" value="CWH43_N"/>
</dbReference>
<evidence type="ECO:0000256" key="2">
    <source>
        <dbReference type="ARBA" id="ARBA00006565"/>
    </source>
</evidence>
<feature type="transmembrane region" description="Helical" evidence="6">
    <location>
        <begin position="96"/>
        <end position="119"/>
    </location>
</feature>
<feature type="non-terminal residue" evidence="8">
    <location>
        <position position="1"/>
    </location>
</feature>
<evidence type="ECO:0000256" key="5">
    <source>
        <dbReference type="ARBA" id="ARBA00023136"/>
    </source>
</evidence>
<dbReference type="InterPro" id="IPR050911">
    <property type="entry name" value="DRAM/TMEM150_Autophagy_Mod"/>
</dbReference>
<dbReference type="Proteomes" id="UP000198287">
    <property type="component" value="Unassembled WGS sequence"/>
</dbReference>
<evidence type="ECO:0000256" key="4">
    <source>
        <dbReference type="ARBA" id="ARBA00022989"/>
    </source>
</evidence>
<comment type="subcellular location">
    <subcellularLocation>
        <location evidence="1">Endomembrane system</location>
        <topology evidence="1">Multi-pass membrane protein</topology>
    </subcellularLocation>
</comment>
<comment type="similarity">
    <text evidence="2">Belongs to the DRAM/TMEM150 family.</text>
</comment>
<dbReference type="PANTHER" id="PTHR21324">
    <property type="entry name" value="FASTING-INDUCIBLE INTEGRAL MEMBRANE PROTEIN TM6P1-RELATED"/>
    <property type="match status" value="1"/>
</dbReference>
<feature type="domain" description="CWH43-like N-terminal" evidence="7">
    <location>
        <begin position="3"/>
        <end position="162"/>
    </location>
</feature>
<keyword evidence="9" id="KW-1185">Reference proteome</keyword>
<keyword evidence="4 6" id="KW-1133">Transmembrane helix</keyword>
<evidence type="ECO:0000259" key="7">
    <source>
        <dbReference type="Pfam" id="PF10277"/>
    </source>
</evidence>
<dbReference type="AlphaFoldDB" id="A0A226ELC0"/>
<feature type="transmembrane region" description="Helical" evidence="6">
    <location>
        <begin position="28"/>
        <end position="47"/>
    </location>
</feature>
<evidence type="ECO:0000313" key="9">
    <source>
        <dbReference type="Proteomes" id="UP000198287"/>
    </source>
</evidence>
<protein>
    <submittedName>
        <fullName evidence="8">DNA damage-regulated autophagy modulator protein 1</fullName>
    </submittedName>
</protein>
<name>A0A226ELC0_FOLCA</name>
<organism evidence="8 9">
    <name type="scientific">Folsomia candida</name>
    <name type="common">Springtail</name>
    <dbReference type="NCBI Taxonomy" id="158441"/>
    <lineage>
        <taxon>Eukaryota</taxon>
        <taxon>Metazoa</taxon>
        <taxon>Ecdysozoa</taxon>
        <taxon>Arthropoda</taxon>
        <taxon>Hexapoda</taxon>
        <taxon>Collembola</taxon>
        <taxon>Entomobryomorpha</taxon>
        <taxon>Isotomoidea</taxon>
        <taxon>Isotomidae</taxon>
        <taxon>Proisotominae</taxon>
        <taxon>Folsomia</taxon>
    </lineage>
</organism>
<evidence type="ECO:0000256" key="1">
    <source>
        <dbReference type="ARBA" id="ARBA00004127"/>
    </source>
</evidence>
<feature type="transmembrane region" description="Helical" evidence="6">
    <location>
        <begin position="139"/>
        <end position="163"/>
    </location>
</feature>
<dbReference type="PANTHER" id="PTHR21324:SF2">
    <property type="entry name" value="EG:22E5.9 PROTEIN"/>
    <property type="match status" value="1"/>
</dbReference>
<dbReference type="Pfam" id="PF10277">
    <property type="entry name" value="Frag1"/>
    <property type="match status" value="1"/>
</dbReference>
<evidence type="ECO:0000256" key="3">
    <source>
        <dbReference type="ARBA" id="ARBA00022692"/>
    </source>
</evidence>